<dbReference type="PANTHER" id="PTHR10846:SF8">
    <property type="entry name" value="INNER MEMBRANE PROTEIN YRBG"/>
    <property type="match status" value="1"/>
</dbReference>
<dbReference type="AlphaFoldDB" id="A0A562KJN7"/>
<dbReference type="Pfam" id="PF01699">
    <property type="entry name" value="Na_Ca_ex"/>
    <property type="match status" value="2"/>
</dbReference>
<feature type="transmembrane region" description="Helical" evidence="5">
    <location>
        <begin position="101"/>
        <end position="119"/>
    </location>
</feature>
<evidence type="ECO:0000256" key="1">
    <source>
        <dbReference type="ARBA" id="ARBA00004141"/>
    </source>
</evidence>
<gene>
    <name evidence="7" type="ORF">IP97_01306</name>
</gene>
<keyword evidence="8" id="KW-1185">Reference proteome</keyword>
<feature type="transmembrane region" description="Helical" evidence="5">
    <location>
        <begin position="201"/>
        <end position="224"/>
    </location>
</feature>
<keyword evidence="2 5" id="KW-0812">Transmembrane</keyword>
<name>A0A562KJN7_9FLAO</name>
<dbReference type="GO" id="GO:0005262">
    <property type="term" value="F:calcium channel activity"/>
    <property type="evidence" value="ECO:0007669"/>
    <property type="project" value="TreeGrafter"/>
</dbReference>
<dbReference type="GO" id="GO:0006874">
    <property type="term" value="P:intracellular calcium ion homeostasis"/>
    <property type="evidence" value="ECO:0007669"/>
    <property type="project" value="TreeGrafter"/>
</dbReference>
<keyword evidence="3 5" id="KW-1133">Transmembrane helix</keyword>
<evidence type="ECO:0000256" key="2">
    <source>
        <dbReference type="ARBA" id="ARBA00022692"/>
    </source>
</evidence>
<feature type="transmembrane region" description="Helical" evidence="5">
    <location>
        <begin position="6"/>
        <end position="25"/>
    </location>
</feature>
<dbReference type="InterPro" id="IPR004837">
    <property type="entry name" value="NaCa_Exmemb"/>
</dbReference>
<feature type="transmembrane region" description="Helical" evidence="5">
    <location>
        <begin position="268"/>
        <end position="284"/>
    </location>
</feature>
<evidence type="ECO:0000313" key="7">
    <source>
        <dbReference type="EMBL" id="TWH95628.1"/>
    </source>
</evidence>
<dbReference type="InterPro" id="IPR004481">
    <property type="entry name" value="K/Na/Ca-exchanger"/>
</dbReference>
<feature type="transmembrane region" description="Helical" evidence="5">
    <location>
        <begin position="236"/>
        <end position="256"/>
    </location>
</feature>
<evidence type="ECO:0000259" key="6">
    <source>
        <dbReference type="Pfam" id="PF01699"/>
    </source>
</evidence>
<feature type="transmembrane region" description="Helical" evidence="5">
    <location>
        <begin position="163"/>
        <end position="181"/>
    </location>
</feature>
<sequence length="311" mass="33772">MNFLYIIVGLGLLVFGADWLLKASVGFSLKLKISKIIIGLTVVSIATSAPELIVSVKAALQGFSNIAVGNVIGSNIGNVGLILGIVLLINSIKVSPTFYTLDWPVKIIASFLLAFFLWFDNSISRTEGFIFLILFILFLVYLIKINKNIIVELPNETTKEQTLLKLFLFLFFGGAALWLGSELLVKGAVNVAKNFGVSDRIIAITVVSMGTSIPELTSSVIAALKKESDIAIGNVIGSNIFNILGVLGISAIISPINNIDQKMISHDLIWMLGFAVALMPLVLFTRRSSLFFKEGVLLILAYAVFIYTSFS</sequence>
<dbReference type="GO" id="GO:0008273">
    <property type="term" value="F:calcium, potassium:sodium antiporter activity"/>
    <property type="evidence" value="ECO:0007669"/>
    <property type="project" value="TreeGrafter"/>
</dbReference>
<evidence type="ECO:0000256" key="3">
    <source>
        <dbReference type="ARBA" id="ARBA00022989"/>
    </source>
</evidence>
<feature type="transmembrane region" description="Helical" evidence="5">
    <location>
        <begin position="291"/>
        <end position="310"/>
    </location>
</feature>
<feature type="transmembrane region" description="Helical" evidence="5">
    <location>
        <begin position="66"/>
        <end position="89"/>
    </location>
</feature>
<dbReference type="PANTHER" id="PTHR10846">
    <property type="entry name" value="SODIUM/POTASSIUM/CALCIUM EXCHANGER"/>
    <property type="match status" value="1"/>
</dbReference>
<evidence type="ECO:0000256" key="5">
    <source>
        <dbReference type="SAM" id="Phobius"/>
    </source>
</evidence>
<dbReference type="OrthoDB" id="9794225at2"/>
<dbReference type="InterPro" id="IPR044880">
    <property type="entry name" value="NCX_ion-bd_dom_sf"/>
</dbReference>
<evidence type="ECO:0000313" key="8">
    <source>
        <dbReference type="Proteomes" id="UP000315312"/>
    </source>
</evidence>
<feature type="domain" description="Sodium/calcium exchanger membrane region" evidence="6">
    <location>
        <begin position="3"/>
        <end position="143"/>
    </location>
</feature>
<dbReference type="GO" id="GO:0005886">
    <property type="term" value="C:plasma membrane"/>
    <property type="evidence" value="ECO:0007669"/>
    <property type="project" value="TreeGrafter"/>
</dbReference>
<proteinExistence type="predicted"/>
<reference evidence="7 8" key="1">
    <citation type="journal article" date="2015" name="Stand. Genomic Sci.">
        <title>Genomic Encyclopedia of Bacterial and Archaeal Type Strains, Phase III: the genomes of soil and plant-associated and newly described type strains.</title>
        <authorList>
            <person name="Whitman W.B."/>
            <person name="Woyke T."/>
            <person name="Klenk H.P."/>
            <person name="Zhou Y."/>
            <person name="Lilburn T.G."/>
            <person name="Beck B.J."/>
            <person name="De Vos P."/>
            <person name="Vandamme P."/>
            <person name="Eisen J.A."/>
            <person name="Garrity G."/>
            <person name="Hugenholtz P."/>
            <person name="Kyrpides N.C."/>
        </authorList>
    </citation>
    <scope>NUCLEOTIDE SEQUENCE [LARGE SCALE GENOMIC DNA]</scope>
    <source>
        <strain evidence="7 8">CGMCC 1.6844</strain>
    </source>
</reference>
<feature type="transmembrane region" description="Helical" evidence="5">
    <location>
        <begin position="37"/>
        <end position="60"/>
    </location>
</feature>
<feature type="transmembrane region" description="Helical" evidence="5">
    <location>
        <begin position="125"/>
        <end position="143"/>
    </location>
</feature>
<protein>
    <submittedName>
        <fullName evidence="7">Cation:H+ antiporter</fullName>
    </submittedName>
</protein>
<dbReference type="Proteomes" id="UP000315312">
    <property type="component" value="Unassembled WGS sequence"/>
</dbReference>
<dbReference type="NCBIfam" id="TIGR00367">
    <property type="entry name" value="calcium/sodium antiporter"/>
    <property type="match status" value="1"/>
</dbReference>
<evidence type="ECO:0000256" key="4">
    <source>
        <dbReference type="ARBA" id="ARBA00023136"/>
    </source>
</evidence>
<dbReference type="RefSeq" id="WP_133607598.1">
    <property type="nucleotide sequence ID" value="NZ_SNZC01000001.1"/>
</dbReference>
<dbReference type="EMBL" id="VLKM01000004">
    <property type="protein sequence ID" value="TWH95628.1"/>
    <property type="molecule type" value="Genomic_DNA"/>
</dbReference>
<comment type="caution">
    <text evidence="7">The sequence shown here is derived from an EMBL/GenBank/DDBJ whole genome shotgun (WGS) entry which is preliminary data.</text>
</comment>
<organism evidence="7 8">
    <name type="scientific">Flavobacterium cheniae</name>
    <dbReference type="NCBI Taxonomy" id="295428"/>
    <lineage>
        <taxon>Bacteria</taxon>
        <taxon>Pseudomonadati</taxon>
        <taxon>Bacteroidota</taxon>
        <taxon>Flavobacteriia</taxon>
        <taxon>Flavobacteriales</taxon>
        <taxon>Flavobacteriaceae</taxon>
        <taxon>Flavobacterium</taxon>
    </lineage>
</organism>
<dbReference type="Gene3D" id="1.20.1420.30">
    <property type="entry name" value="NCX, central ion-binding region"/>
    <property type="match status" value="1"/>
</dbReference>
<feature type="domain" description="Sodium/calcium exchanger membrane region" evidence="6">
    <location>
        <begin position="166"/>
        <end position="310"/>
    </location>
</feature>
<accession>A0A562KJN7</accession>
<comment type="subcellular location">
    <subcellularLocation>
        <location evidence="1">Membrane</location>
        <topology evidence="1">Multi-pass membrane protein</topology>
    </subcellularLocation>
</comment>
<keyword evidence="4 5" id="KW-0472">Membrane</keyword>